<gene>
    <name evidence="2" type="ORF">J2T07_001031</name>
</gene>
<feature type="transmembrane region" description="Helical" evidence="1">
    <location>
        <begin position="6"/>
        <end position="27"/>
    </location>
</feature>
<feature type="transmembrane region" description="Helical" evidence="1">
    <location>
        <begin position="39"/>
        <end position="61"/>
    </location>
</feature>
<evidence type="ECO:0000256" key="1">
    <source>
        <dbReference type="SAM" id="Phobius"/>
    </source>
</evidence>
<evidence type="ECO:0000313" key="2">
    <source>
        <dbReference type="EMBL" id="MDQ0008872.1"/>
    </source>
</evidence>
<dbReference type="EMBL" id="JAUSSK010000001">
    <property type="protein sequence ID" value="MDQ0008872.1"/>
    <property type="molecule type" value="Genomic_DNA"/>
</dbReference>
<keyword evidence="1" id="KW-0812">Transmembrane</keyword>
<keyword evidence="1" id="KW-1133">Transmembrane helix</keyword>
<dbReference type="RefSeq" id="WP_306847842.1">
    <property type="nucleotide sequence ID" value="NZ_JAUSSK010000001.1"/>
</dbReference>
<organism evidence="2 3">
    <name type="scientific">Luteibacter jiangsuensis</name>
    <dbReference type="NCBI Taxonomy" id="637577"/>
    <lineage>
        <taxon>Bacteria</taxon>
        <taxon>Pseudomonadati</taxon>
        <taxon>Pseudomonadota</taxon>
        <taxon>Gammaproteobacteria</taxon>
        <taxon>Lysobacterales</taxon>
        <taxon>Rhodanobacteraceae</taxon>
        <taxon>Luteibacter</taxon>
    </lineage>
</organism>
<reference evidence="2 3" key="1">
    <citation type="submission" date="2023-07" db="EMBL/GenBank/DDBJ databases">
        <title>Sorghum-associated microbial communities from plants grown in Nebraska, USA.</title>
        <authorList>
            <person name="Schachtman D."/>
        </authorList>
    </citation>
    <scope>NUCLEOTIDE SEQUENCE [LARGE SCALE GENOMIC DNA]</scope>
    <source>
        <strain evidence="2 3">CC60</strain>
    </source>
</reference>
<name>A0ABT9SY63_9GAMM</name>
<protein>
    <submittedName>
        <fullName evidence="2">Biopolymer transport protein ExbB/TolQ</fullName>
    </submittedName>
</protein>
<accession>A0ABT9SY63</accession>
<keyword evidence="1" id="KW-0472">Membrane</keyword>
<evidence type="ECO:0000313" key="3">
    <source>
        <dbReference type="Proteomes" id="UP001237737"/>
    </source>
</evidence>
<keyword evidence="3" id="KW-1185">Reference proteome</keyword>
<dbReference type="Proteomes" id="UP001237737">
    <property type="component" value="Unassembled WGS sequence"/>
</dbReference>
<comment type="caution">
    <text evidence="2">The sequence shown here is derived from an EMBL/GenBank/DDBJ whole genome shotgun (WGS) entry which is preliminary data.</text>
</comment>
<sequence>MNGMHASLAFLSLAVGLVVALTSVIVARHQPSRYRGVRMALRVVASWFLAIALLVATLSFLPVTPGYEPDHLE</sequence>
<proteinExistence type="predicted"/>